<feature type="region of interest" description="Disordered" evidence="1">
    <location>
        <begin position="115"/>
        <end position="135"/>
    </location>
</feature>
<evidence type="ECO:0000313" key="3">
    <source>
        <dbReference type="Proteomes" id="UP001487740"/>
    </source>
</evidence>
<name>A0AAW0UNQ9_SCYPA</name>
<gene>
    <name evidence="2" type="ORF">O3P69_003162</name>
</gene>
<evidence type="ECO:0000313" key="2">
    <source>
        <dbReference type="EMBL" id="KAK8400267.1"/>
    </source>
</evidence>
<proteinExistence type="predicted"/>
<dbReference type="AlphaFoldDB" id="A0AAW0UNQ9"/>
<sequence length="218" mass="24264">MPTRDASFSMFTRAGISVPLPAIYLKLELELICTLLELQDLFYNHQPPKIGGPSKTKLLCFLTTGRHYNSPPLAILQPKLTARFVPVILPLLCCVACCIVQPAISVPVFRPASHPAPTTARRRQPAHLSIPWPHSPVKPSSTSPVLLRSFCPAAQDPAITTEFLWPAAREPLVSFLIPALRTVFKYSSHCSSHRAHFSYLYNYWSDDKMEPRAPTGCC</sequence>
<dbReference type="Proteomes" id="UP001487740">
    <property type="component" value="Unassembled WGS sequence"/>
</dbReference>
<comment type="caution">
    <text evidence="2">The sequence shown here is derived from an EMBL/GenBank/DDBJ whole genome shotgun (WGS) entry which is preliminary data.</text>
</comment>
<organism evidence="2 3">
    <name type="scientific">Scylla paramamosain</name>
    <name type="common">Mud crab</name>
    <dbReference type="NCBI Taxonomy" id="85552"/>
    <lineage>
        <taxon>Eukaryota</taxon>
        <taxon>Metazoa</taxon>
        <taxon>Ecdysozoa</taxon>
        <taxon>Arthropoda</taxon>
        <taxon>Crustacea</taxon>
        <taxon>Multicrustacea</taxon>
        <taxon>Malacostraca</taxon>
        <taxon>Eumalacostraca</taxon>
        <taxon>Eucarida</taxon>
        <taxon>Decapoda</taxon>
        <taxon>Pleocyemata</taxon>
        <taxon>Brachyura</taxon>
        <taxon>Eubrachyura</taxon>
        <taxon>Portunoidea</taxon>
        <taxon>Portunidae</taxon>
        <taxon>Portuninae</taxon>
        <taxon>Scylla</taxon>
    </lineage>
</organism>
<protein>
    <submittedName>
        <fullName evidence="2">Uncharacterized protein</fullName>
    </submittedName>
</protein>
<reference evidence="2 3" key="1">
    <citation type="submission" date="2023-03" db="EMBL/GenBank/DDBJ databases">
        <title>High-quality genome of Scylla paramamosain provides insights in environmental adaptation.</title>
        <authorList>
            <person name="Zhang L."/>
        </authorList>
    </citation>
    <scope>NUCLEOTIDE SEQUENCE [LARGE SCALE GENOMIC DNA]</scope>
    <source>
        <strain evidence="2">LZ_2023a</strain>
        <tissue evidence="2">Muscle</tissue>
    </source>
</reference>
<keyword evidence="3" id="KW-1185">Reference proteome</keyword>
<dbReference type="EMBL" id="JARAKH010000010">
    <property type="protein sequence ID" value="KAK8400267.1"/>
    <property type="molecule type" value="Genomic_DNA"/>
</dbReference>
<accession>A0AAW0UNQ9</accession>
<evidence type="ECO:0000256" key="1">
    <source>
        <dbReference type="SAM" id="MobiDB-lite"/>
    </source>
</evidence>